<evidence type="ECO:0000313" key="2">
    <source>
        <dbReference type="Proteomes" id="UP001443914"/>
    </source>
</evidence>
<dbReference type="Proteomes" id="UP001443914">
    <property type="component" value="Unassembled WGS sequence"/>
</dbReference>
<comment type="caution">
    <text evidence="1">The sequence shown here is derived from an EMBL/GenBank/DDBJ whole genome shotgun (WGS) entry which is preliminary data.</text>
</comment>
<sequence>MELRQHTTQIEQDTKTGVQTTSLNYTSLNTEEYCGTIMWFEERVKKTSNKTRVNFSLCCSEGKLRLSKLQEPPEFLKSLLDFGTPGRGAKFRQLIRMYNSCYQFTSMGAKIDNSCYQFLKCKLF</sequence>
<dbReference type="AlphaFoldDB" id="A0AAW1NCX7"/>
<dbReference type="EMBL" id="JBDFQZ010000001">
    <property type="protein sequence ID" value="KAK9756326.1"/>
    <property type="molecule type" value="Genomic_DNA"/>
</dbReference>
<gene>
    <name evidence="1" type="ORF">RND81_01G089200</name>
</gene>
<evidence type="ECO:0000313" key="1">
    <source>
        <dbReference type="EMBL" id="KAK9756326.1"/>
    </source>
</evidence>
<protein>
    <submittedName>
        <fullName evidence="1">Uncharacterized protein</fullName>
    </submittedName>
</protein>
<proteinExistence type="predicted"/>
<name>A0AAW1NCX7_SAPOF</name>
<organism evidence="1 2">
    <name type="scientific">Saponaria officinalis</name>
    <name type="common">Common soapwort</name>
    <name type="synonym">Lychnis saponaria</name>
    <dbReference type="NCBI Taxonomy" id="3572"/>
    <lineage>
        <taxon>Eukaryota</taxon>
        <taxon>Viridiplantae</taxon>
        <taxon>Streptophyta</taxon>
        <taxon>Embryophyta</taxon>
        <taxon>Tracheophyta</taxon>
        <taxon>Spermatophyta</taxon>
        <taxon>Magnoliopsida</taxon>
        <taxon>eudicotyledons</taxon>
        <taxon>Gunneridae</taxon>
        <taxon>Pentapetalae</taxon>
        <taxon>Caryophyllales</taxon>
        <taxon>Caryophyllaceae</taxon>
        <taxon>Caryophylleae</taxon>
        <taxon>Saponaria</taxon>
    </lineage>
</organism>
<keyword evidence="2" id="KW-1185">Reference proteome</keyword>
<accession>A0AAW1NCX7</accession>
<reference evidence="1" key="1">
    <citation type="submission" date="2024-03" db="EMBL/GenBank/DDBJ databases">
        <title>WGS assembly of Saponaria officinalis var. Norfolk2.</title>
        <authorList>
            <person name="Jenkins J."/>
            <person name="Shu S."/>
            <person name="Grimwood J."/>
            <person name="Barry K."/>
            <person name="Goodstein D."/>
            <person name="Schmutz J."/>
            <person name="Leebens-Mack J."/>
            <person name="Osbourn A."/>
        </authorList>
    </citation>
    <scope>NUCLEOTIDE SEQUENCE [LARGE SCALE GENOMIC DNA]</scope>
    <source>
        <strain evidence="1">JIC</strain>
    </source>
</reference>